<dbReference type="SMART" id="SM00332">
    <property type="entry name" value="PP2Cc"/>
    <property type="match status" value="1"/>
</dbReference>
<evidence type="ECO:0000256" key="1">
    <source>
        <dbReference type="SAM" id="MobiDB-lite"/>
    </source>
</evidence>
<gene>
    <name evidence="4" type="ORF">IV203_019985</name>
</gene>
<evidence type="ECO:0000259" key="3">
    <source>
        <dbReference type="PROSITE" id="PS51746"/>
    </source>
</evidence>
<dbReference type="GO" id="GO:0004722">
    <property type="term" value="F:protein serine/threonine phosphatase activity"/>
    <property type="evidence" value="ECO:0007669"/>
    <property type="project" value="InterPro"/>
</dbReference>
<dbReference type="PANTHER" id="PTHR47992">
    <property type="entry name" value="PROTEIN PHOSPHATASE"/>
    <property type="match status" value="1"/>
</dbReference>
<protein>
    <submittedName>
        <fullName evidence="4">Serinethreonine phosphatase</fullName>
    </submittedName>
</protein>
<dbReference type="InterPro" id="IPR015655">
    <property type="entry name" value="PP2C"/>
</dbReference>
<proteinExistence type="predicted"/>
<feature type="region of interest" description="Disordered" evidence="1">
    <location>
        <begin position="40"/>
        <end position="74"/>
    </location>
</feature>
<sequence length="496" mass="55586">MVQRRRTMALLYGLVMTGSAATRGGGGATAASFLSKFSRRRRSHPSFIQTTPSGTTTKDSNNNNSSSNSNNNKNHRRLLGWLVQNELLSNNNDVEVDGALDVIRKTSYNRDSSLSGPVTVAGTIPLREFQHRSISFWSWKGWEQQEQQQEEEYNSNNNSSSKKSSSSKNKKQKESESSKRKRKQRRDKVSYSCEQGFRTYMEDEYFISEGGDFCCCFDGHGGRAVSRYLKKNLYANVQAFLPISAFHRQTTTENDENAALVDETQAAIDGLRTTANRDVITGPTIEDYATALESALGKIDNEILRLSHWSYQGSTATVIWLLQDPNNTDEYGKPKRTILAANIGDSRAVLCRKDTAWDLTRDHKPNDPIEKQRIESIGGSVIWCGDVDFYGHPIEERGIYRVNGILALSRAIGDRSERPHVTATPDMVAVDVEEGDDFIVLATDGLWDVMDSAEAVEYVKFVLESGLSKEKVASQMVQEALRRGTYDNITVLIIWL</sequence>
<dbReference type="Proteomes" id="UP000693970">
    <property type="component" value="Unassembled WGS sequence"/>
</dbReference>
<reference evidence="4" key="1">
    <citation type="journal article" date="2021" name="Sci. Rep.">
        <title>Diploid genomic architecture of Nitzschia inconspicua, an elite biomass production diatom.</title>
        <authorList>
            <person name="Oliver A."/>
            <person name="Podell S."/>
            <person name="Pinowska A."/>
            <person name="Traller J.C."/>
            <person name="Smith S.R."/>
            <person name="McClure R."/>
            <person name="Beliaev A."/>
            <person name="Bohutskyi P."/>
            <person name="Hill E.A."/>
            <person name="Rabines A."/>
            <person name="Zheng H."/>
            <person name="Allen L.Z."/>
            <person name="Kuo A."/>
            <person name="Grigoriev I.V."/>
            <person name="Allen A.E."/>
            <person name="Hazlebeck D."/>
            <person name="Allen E.E."/>
        </authorList>
    </citation>
    <scope>NUCLEOTIDE SEQUENCE</scope>
    <source>
        <strain evidence="4">Hildebrandi</strain>
    </source>
</reference>
<feature type="chain" id="PRO_5039903824" evidence="2">
    <location>
        <begin position="21"/>
        <end position="496"/>
    </location>
</feature>
<feature type="region of interest" description="Disordered" evidence="1">
    <location>
        <begin position="147"/>
        <end position="187"/>
    </location>
</feature>
<evidence type="ECO:0000256" key="2">
    <source>
        <dbReference type="SAM" id="SignalP"/>
    </source>
</evidence>
<dbReference type="CDD" id="cd00143">
    <property type="entry name" value="PP2Cc"/>
    <property type="match status" value="1"/>
</dbReference>
<dbReference type="AlphaFoldDB" id="A0A9K3M0V1"/>
<dbReference type="PROSITE" id="PS51746">
    <property type="entry name" value="PPM_2"/>
    <property type="match status" value="1"/>
</dbReference>
<organism evidence="4 5">
    <name type="scientific">Nitzschia inconspicua</name>
    <dbReference type="NCBI Taxonomy" id="303405"/>
    <lineage>
        <taxon>Eukaryota</taxon>
        <taxon>Sar</taxon>
        <taxon>Stramenopiles</taxon>
        <taxon>Ochrophyta</taxon>
        <taxon>Bacillariophyta</taxon>
        <taxon>Bacillariophyceae</taxon>
        <taxon>Bacillariophycidae</taxon>
        <taxon>Bacillariales</taxon>
        <taxon>Bacillariaceae</taxon>
        <taxon>Nitzschia</taxon>
    </lineage>
</organism>
<evidence type="ECO:0000313" key="5">
    <source>
        <dbReference type="Proteomes" id="UP000693970"/>
    </source>
</evidence>
<dbReference type="InterPro" id="IPR001932">
    <property type="entry name" value="PPM-type_phosphatase-like_dom"/>
</dbReference>
<feature type="compositionally biased region" description="Polar residues" evidence="1">
    <location>
        <begin position="46"/>
        <end position="59"/>
    </location>
</feature>
<keyword evidence="5" id="KW-1185">Reference proteome</keyword>
<name>A0A9K3M0V1_9STRA</name>
<feature type="domain" description="PPM-type phosphatase" evidence="3">
    <location>
        <begin position="188"/>
        <end position="496"/>
    </location>
</feature>
<feature type="compositionally biased region" description="Low complexity" evidence="1">
    <location>
        <begin position="60"/>
        <end position="72"/>
    </location>
</feature>
<reference evidence="4" key="2">
    <citation type="submission" date="2021-04" db="EMBL/GenBank/DDBJ databases">
        <authorList>
            <person name="Podell S."/>
        </authorList>
    </citation>
    <scope>NUCLEOTIDE SEQUENCE</scope>
    <source>
        <strain evidence="4">Hildebrandi</strain>
    </source>
</reference>
<keyword evidence="2" id="KW-0732">Signal</keyword>
<dbReference type="EMBL" id="JAGRRH010000004">
    <property type="protein sequence ID" value="KAG7371415.1"/>
    <property type="molecule type" value="Genomic_DNA"/>
</dbReference>
<feature type="compositionally biased region" description="Low complexity" evidence="1">
    <location>
        <begin position="154"/>
        <end position="167"/>
    </location>
</feature>
<dbReference type="OrthoDB" id="10264738at2759"/>
<evidence type="ECO:0000313" key="4">
    <source>
        <dbReference type="EMBL" id="KAG7371415.1"/>
    </source>
</evidence>
<feature type="signal peptide" evidence="2">
    <location>
        <begin position="1"/>
        <end position="20"/>
    </location>
</feature>
<accession>A0A9K3M0V1</accession>
<comment type="caution">
    <text evidence="4">The sequence shown here is derived from an EMBL/GenBank/DDBJ whole genome shotgun (WGS) entry which is preliminary data.</text>
</comment>
<dbReference type="Pfam" id="PF00481">
    <property type="entry name" value="PP2C"/>
    <property type="match status" value="1"/>
</dbReference>